<accession>A0A6G1KF68</accession>
<evidence type="ECO:0000313" key="1">
    <source>
        <dbReference type="EMBL" id="KAF2711273.1"/>
    </source>
</evidence>
<protein>
    <submittedName>
        <fullName evidence="1">Uncharacterized protein</fullName>
    </submittedName>
</protein>
<sequence>MCMEGRGERGLEVLGHKNRNGPRARLVDTRPNIYACADPSASQSGCATYILAPPSLYCVCVCVCVCVTVTKRSVIYLLPSLLPSPPHTTYATRLQSIPLLPSTHTQIPHTQNFNITTSHWEPQPDKIFNLGLKS</sequence>
<gene>
    <name evidence="1" type="ORF">K504DRAFT_216096</name>
</gene>
<dbReference type="Proteomes" id="UP000799428">
    <property type="component" value="Unassembled WGS sequence"/>
</dbReference>
<proteinExistence type="predicted"/>
<evidence type="ECO:0000313" key="2">
    <source>
        <dbReference type="Proteomes" id="UP000799428"/>
    </source>
</evidence>
<organism evidence="1 2">
    <name type="scientific">Pleomassaria siparia CBS 279.74</name>
    <dbReference type="NCBI Taxonomy" id="1314801"/>
    <lineage>
        <taxon>Eukaryota</taxon>
        <taxon>Fungi</taxon>
        <taxon>Dikarya</taxon>
        <taxon>Ascomycota</taxon>
        <taxon>Pezizomycotina</taxon>
        <taxon>Dothideomycetes</taxon>
        <taxon>Pleosporomycetidae</taxon>
        <taxon>Pleosporales</taxon>
        <taxon>Pleomassariaceae</taxon>
        <taxon>Pleomassaria</taxon>
    </lineage>
</organism>
<dbReference type="AlphaFoldDB" id="A0A6G1KF68"/>
<name>A0A6G1KF68_9PLEO</name>
<keyword evidence="2" id="KW-1185">Reference proteome</keyword>
<dbReference type="EMBL" id="MU005767">
    <property type="protein sequence ID" value="KAF2711273.1"/>
    <property type="molecule type" value="Genomic_DNA"/>
</dbReference>
<reference evidence="1" key="1">
    <citation type="journal article" date="2020" name="Stud. Mycol.">
        <title>101 Dothideomycetes genomes: a test case for predicting lifestyles and emergence of pathogens.</title>
        <authorList>
            <person name="Haridas S."/>
            <person name="Albert R."/>
            <person name="Binder M."/>
            <person name="Bloem J."/>
            <person name="Labutti K."/>
            <person name="Salamov A."/>
            <person name="Andreopoulos B."/>
            <person name="Baker S."/>
            <person name="Barry K."/>
            <person name="Bills G."/>
            <person name="Bluhm B."/>
            <person name="Cannon C."/>
            <person name="Castanera R."/>
            <person name="Culley D."/>
            <person name="Daum C."/>
            <person name="Ezra D."/>
            <person name="Gonzalez J."/>
            <person name="Henrissat B."/>
            <person name="Kuo A."/>
            <person name="Liang C."/>
            <person name="Lipzen A."/>
            <person name="Lutzoni F."/>
            <person name="Magnuson J."/>
            <person name="Mondo S."/>
            <person name="Nolan M."/>
            <person name="Ohm R."/>
            <person name="Pangilinan J."/>
            <person name="Park H.-J."/>
            <person name="Ramirez L."/>
            <person name="Alfaro M."/>
            <person name="Sun H."/>
            <person name="Tritt A."/>
            <person name="Yoshinaga Y."/>
            <person name="Zwiers L.-H."/>
            <person name="Turgeon B."/>
            <person name="Goodwin S."/>
            <person name="Spatafora J."/>
            <person name="Crous P."/>
            <person name="Grigoriev I."/>
        </authorList>
    </citation>
    <scope>NUCLEOTIDE SEQUENCE</scope>
    <source>
        <strain evidence="1">CBS 279.74</strain>
    </source>
</reference>